<dbReference type="PANTHER" id="PTHR11728">
    <property type="entry name" value="GLYCEROL-3-PHOSPHATE DEHYDROGENASE"/>
    <property type="match status" value="1"/>
</dbReference>
<dbReference type="GO" id="GO:0005975">
    <property type="term" value="P:carbohydrate metabolic process"/>
    <property type="evidence" value="ECO:0007669"/>
    <property type="project" value="InterPro"/>
</dbReference>
<keyword evidence="4" id="KW-0443">Lipid metabolism</keyword>
<accession>A0A2V3U1Q8</accession>
<protein>
    <recommendedName>
        <fullName evidence="11">Glycerol-3-phosphate dehydrogenase</fullName>
        <ecNumber evidence="11">1.1.1.94</ecNumber>
    </recommendedName>
</protein>
<dbReference type="PANTHER" id="PTHR11728:SF1">
    <property type="entry name" value="GLYCEROL-3-PHOSPHATE DEHYDROGENASE [NAD(+)] 2, CHLOROPLASTIC"/>
    <property type="match status" value="1"/>
</dbReference>
<dbReference type="InterPro" id="IPR006168">
    <property type="entry name" value="G3P_DH_NAD-dep"/>
</dbReference>
<dbReference type="GO" id="GO:0006650">
    <property type="term" value="P:glycerophospholipid metabolic process"/>
    <property type="evidence" value="ECO:0007669"/>
    <property type="project" value="UniProtKB-UniPathway"/>
</dbReference>
<dbReference type="UniPathway" id="UPA00940"/>
<dbReference type="AlphaFoldDB" id="A0A2V3U1Q8"/>
<evidence type="ECO:0000256" key="4">
    <source>
        <dbReference type="ARBA" id="ARBA00023098"/>
    </source>
</evidence>
<name>A0A2V3U1Q8_9HYPH</name>
<dbReference type="SUPFAM" id="SSF51735">
    <property type="entry name" value="NAD(P)-binding Rossmann-fold domains"/>
    <property type="match status" value="1"/>
</dbReference>
<dbReference type="InterPro" id="IPR006109">
    <property type="entry name" value="G3P_DH_NAD-dep_C"/>
</dbReference>
<dbReference type="EC" id="1.1.1.94" evidence="11"/>
<comment type="caution">
    <text evidence="14">The sequence shown here is derived from an EMBL/GenBank/DDBJ whole genome shotgun (WGS) entry which is preliminary data.</text>
</comment>
<comment type="similarity">
    <text evidence="1 10">Belongs to the NAD-dependent glycerol-3-phosphate dehydrogenase family.</text>
</comment>
<dbReference type="GO" id="GO:0051287">
    <property type="term" value="F:NAD binding"/>
    <property type="evidence" value="ECO:0007669"/>
    <property type="project" value="InterPro"/>
</dbReference>
<feature type="domain" description="Glycerol-3-phosphate dehydrogenase NAD-dependent C-terminal" evidence="13">
    <location>
        <begin position="166"/>
        <end position="287"/>
    </location>
</feature>
<evidence type="ECO:0000313" key="14">
    <source>
        <dbReference type="EMBL" id="PXW55778.1"/>
    </source>
</evidence>
<keyword evidence="2" id="KW-0444">Lipid biosynthesis</keyword>
<evidence type="ECO:0000256" key="2">
    <source>
        <dbReference type="ARBA" id="ARBA00022516"/>
    </source>
</evidence>
<dbReference type="RefSeq" id="WP_110376548.1">
    <property type="nucleotide sequence ID" value="NZ_JAHBRY010000001.1"/>
</dbReference>
<dbReference type="GO" id="GO:0141153">
    <property type="term" value="F:glycerol-3-phosphate dehydrogenase (NADP+) activity"/>
    <property type="evidence" value="ECO:0007669"/>
    <property type="project" value="RHEA"/>
</dbReference>
<evidence type="ECO:0000256" key="3">
    <source>
        <dbReference type="ARBA" id="ARBA00023002"/>
    </source>
</evidence>
<dbReference type="InterPro" id="IPR008927">
    <property type="entry name" value="6-PGluconate_DH-like_C_sf"/>
</dbReference>
<dbReference type="Pfam" id="PF01210">
    <property type="entry name" value="NAD_Gly3P_dh_N"/>
    <property type="match status" value="1"/>
</dbReference>
<evidence type="ECO:0000256" key="1">
    <source>
        <dbReference type="ARBA" id="ARBA00011009"/>
    </source>
</evidence>
<dbReference type="PRINTS" id="PR00077">
    <property type="entry name" value="GPDHDRGNASE"/>
</dbReference>
<evidence type="ECO:0000256" key="6">
    <source>
        <dbReference type="ARBA" id="ARBA00023264"/>
    </source>
</evidence>
<evidence type="ECO:0000256" key="11">
    <source>
        <dbReference type="RuleBase" id="RU000439"/>
    </source>
</evidence>
<evidence type="ECO:0000256" key="5">
    <source>
        <dbReference type="ARBA" id="ARBA00023209"/>
    </source>
</evidence>
<dbReference type="OrthoDB" id="9812273at2"/>
<evidence type="ECO:0000313" key="15">
    <source>
        <dbReference type="Proteomes" id="UP000248021"/>
    </source>
</evidence>
<proteinExistence type="inferred from homology"/>
<dbReference type="InterPro" id="IPR036291">
    <property type="entry name" value="NAD(P)-bd_dom_sf"/>
</dbReference>
<evidence type="ECO:0000259" key="12">
    <source>
        <dbReference type="Pfam" id="PF01210"/>
    </source>
</evidence>
<gene>
    <name evidence="14" type="ORF">C7450_109187</name>
</gene>
<dbReference type="Gene3D" id="3.40.50.720">
    <property type="entry name" value="NAD(P)-binding Rossmann-like Domain"/>
    <property type="match status" value="1"/>
</dbReference>
<feature type="domain" description="Glycerol-3-phosphate dehydrogenase NAD-dependent N-terminal" evidence="12">
    <location>
        <begin position="52"/>
        <end position="145"/>
    </location>
</feature>
<evidence type="ECO:0000256" key="7">
    <source>
        <dbReference type="PIRSR" id="PIRSR000114-1"/>
    </source>
</evidence>
<keyword evidence="6" id="KW-1208">Phospholipid metabolism</keyword>
<dbReference type="PROSITE" id="PS00957">
    <property type="entry name" value="NAD_G3PDH"/>
    <property type="match status" value="1"/>
</dbReference>
<dbReference type="GO" id="GO:0046168">
    <property type="term" value="P:glycerol-3-phosphate catabolic process"/>
    <property type="evidence" value="ECO:0007669"/>
    <property type="project" value="InterPro"/>
</dbReference>
<keyword evidence="3 10" id="KW-0560">Oxidoreductase</keyword>
<reference evidence="14 15" key="1">
    <citation type="submission" date="2018-05" db="EMBL/GenBank/DDBJ databases">
        <title>Genomic Encyclopedia of Type Strains, Phase IV (KMG-IV): sequencing the most valuable type-strain genomes for metagenomic binning, comparative biology and taxonomic classification.</title>
        <authorList>
            <person name="Goeker M."/>
        </authorList>
    </citation>
    <scope>NUCLEOTIDE SEQUENCE [LARGE SCALE GENOMIC DNA]</scope>
    <source>
        <strain evidence="14 15">DSM 6462</strain>
    </source>
</reference>
<feature type="active site" description="Proton acceptor" evidence="7">
    <location>
        <position position="177"/>
    </location>
</feature>
<dbReference type="SUPFAM" id="SSF48179">
    <property type="entry name" value="6-phosphogluconate dehydrogenase C-terminal domain-like"/>
    <property type="match status" value="1"/>
</dbReference>
<dbReference type="Proteomes" id="UP000248021">
    <property type="component" value="Unassembled WGS sequence"/>
</dbReference>
<evidence type="ECO:0000259" key="13">
    <source>
        <dbReference type="Pfam" id="PF07479"/>
    </source>
</evidence>
<feature type="binding site" evidence="8">
    <location>
        <begin position="241"/>
        <end position="242"/>
    </location>
    <ligand>
        <name>substrate</name>
    </ligand>
</feature>
<keyword evidence="9 10" id="KW-0520">NAD</keyword>
<evidence type="ECO:0000256" key="10">
    <source>
        <dbReference type="RuleBase" id="RU000437"/>
    </source>
</evidence>
<feature type="binding site" evidence="9">
    <location>
        <begin position="11"/>
        <end position="16"/>
    </location>
    <ligand>
        <name>NAD(+)</name>
        <dbReference type="ChEBI" id="CHEBI:57540"/>
    </ligand>
</feature>
<dbReference type="InterPro" id="IPR011128">
    <property type="entry name" value="G3P_DH_NAD-dep_N"/>
</dbReference>
<comment type="catalytic activity">
    <reaction evidence="11">
        <text>sn-glycerol 3-phosphate + NADP(+) = dihydroxyacetone phosphate + NADPH + H(+)</text>
        <dbReference type="Rhea" id="RHEA:11096"/>
        <dbReference type="ChEBI" id="CHEBI:15378"/>
        <dbReference type="ChEBI" id="CHEBI:57597"/>
        <dbReference type="ChEBI" id="CHEBI:57642"/>
        <dbReference type="ChEBI" id="CHEBI:57783"/>
        <dbReference type="ChEBI" id="CHEBI:58349"/>
        <dbReference type="EC" id="1.1.1.94"/>
    </reaction>
</comment>
<feature type="binding site" evidence="8">
    <location>
        <position position="94"/>
    </location>
    <ligand>
        <name>substrate</name>
    </ligand>
</feature>
<dbReference type="EMBL" id="QJJK01000009">
    <property type="protein sequence ID" value="PXW55778.1"/>
    <property type="molecule type" value="Genomic_DNA"/>
</dbReference>
<dbReference type="Gene3D" id="1.10.1040.10">
    <property type="entry name" value="N-(1-d-carboxylethyl)-l-norvaline Dehydrogenase, domain 2"/>
    <property type="match status" value="1"/>
</dbReference>
<sequence>MLARTKLLLIGFGTFGQAIANALSSRSDLSISVCTRSPRSFPSYITRSFTDAMDVPMDDFDIVVLALPSFAVGPALSALYADKRPQGVIVSCAKGLDPHATQFVSQVIQSTTGSDAIAVLAGASFAHEMMEDSPVFLTLACTNPAIGKELIDRLETAKLHLELATDVRGMEVVGVAKNILAVGAGIADGLNLGENFRATYIARGVAELSRIITMLGGDSDTISKIGALSDIILTCSSDRSRNYRLGRNIAVNRLHNASLAEGLHSAGAFVNLLERQGAQSRFFSVISEAMGNPSLIVSTLFR</sequence>
<dbReference type="GO" id="GO:0005829">
    <property type="term" value="C:cytosol"/>
    <property type="evidence" value="ECO:0007669"/>
    <property type="project" value="TreeGrafter"/>
</dbReference>
<feature type="binding site" evidence="9">
    <location>
        <position position="241"/>
    </location>
    <ligand>
        <name>NAD(+)</name>
        <dbReference type="ChEBI" id="CHEBI:57540"/>
    </ligand>
</feature>
<dbReference type="InterPro" id="IPR013328">
    <property type="entry name" value="6PGD_dom2"/>
</dbReference>
<dbReference type="Pfam" id="PF07479">
    <property type="entry name" value="NAD_Gly3P_dh_C"/>
    <property type="match status" value="1"/>
</dbReference>
<evidence type="ECO:0000256" key="8">
    <source>
        <dbReference type="PIRSR" id="PIRSR000114-2"/>
    </source>
</evidence>
<keyword evidence="15" id="KW-1185">Reference proteome</keyword>
<dbReference type="PIRSF" id="PIRSF000114">
    <property type="entry name" value="Glycerol-3-P_dh"/>
    <property type="match status" value="1"/>
</dbReference>
<keyword evidence="5" id="KW-0594">Phospholipid biosynthesis</keyword>
<dbReference type="GO" id="GO:0008654">
    <property type="term" value="P:phospholipid biosynthetic process"/>
    <property type="evidence" value="ECO:0007669"/>
    <property type="project" value="UniProtKB-KW"/>
</dbReference>
<evidence type="ECO:0000256" key="9">
    <source>
        <dbReference type="PIRSR" id="PIRSR000114-3"/>
    </source>
</evidence>
<organism evidence="14 15">
    <name type="scientific">Chelatococcus asaccharovorans</name>
    <dbReference type="NCBI Taxonomy" id="28210"/>
    <lineage>
        <taxon>Bacteria</taxon>
        <taxon>Pseudomonadati</taxon>
        <taxon>Pseudomonadota</taxon>
        <taxon>Alphaproteobacteria</taxon>
        <taxon>Hyphomicrobiales</taxon>
        <taxon>Chelatococcaceae</taxon>
        <taxon>Chelatococcus</taxon>
    </lineage>
</organism>
<feature type="binding site" evidence="9">
    <location>
        <position position="126"/>
    </location>
    <ligand>
        <name>NAD(+)</name>
        <dbReference type="ChEBI" id="CHEBI:57540"/>
    </ligand>
</feature>